<evidence type="ECO:0000313" key="2">
    <source>
        <dbReference type="EMBL" id="GCB68036.1"/>
    </source>
</evidence>
<feature type="transmembrane region" description="Helical" evidence="1">
    <location>
        <begin position="12"/>
        <end position="35"/>
    </location>
</feature>
<name>A0A401P4L5_SCYTO</name>
<keyword evidence="1" id="KW-0812">Transmembrane</keyword>
<evidence type="ECO:0000256" key="1">
    <source>
        <dbReference type="SAM" id="Phobius"/>
    </source>
</evidence>
<keyword evidence="3" id="KW-1185">Reference proteome</keyword>
<evidence type="ECO:0000313" key="3">
    <source>
        <dbReference type="Proteomes" id="UP000288216"/>
    </source>
</evidence>
<accession>A0A401P4L5</accession>
<keyword evidence="1" id="KW-1133">Transmembrane helix</keyword>
<reference evidence="2 3" key="1">
    <citation type="journal article" date="2018" name="Nat. Ecol. Evol.">
        <title>Shark genomes provide insights into elasmobranch evolution and the origin of vertebrates.</title>
        <authorList>
            <person name="Hara Y"/>
            <person name="Yamaguchi K"/>
            <person name="Onimaru K"/>
            <person name="Kadota M"/>
            <person name="Koyanagi M"/>
            <person name="Keeley SD"/>
            <person name="Tatsumi K"/>
            <person name="Tanaka K"/>
            <person name="Motone F"/>
            <person name="Kageyama Y"/>
            <person name="Nozu R"/>
            <person name="Adachi N"/>
            <person name="Nishimura O"/>
            <person name="Nakagawa R"/>
            <person name="Tanegashima C"/>
            <person name="Kiyatake I"/>
            <person name="Matsumoto R"/>
            <person name="Murakumo K"/>
            <person name="Nishida K"/>
            <person name="Terakita A"/>
            <person name="Kuratani S"/>
            <person name="Sato K"/>
            <person name="Hyodo S Kuraku.S."/>
        </authorList>
    </citation>
    <scope>NUCLEOTIDE SEQUENCE [LARGE SCALE GENOMIC DNA]</scope>
</reference>
<gene>
    <name evidence="2" type="ORF">scyTo_0005244</name>
</gene>
<proteinExistence type="predicted"/>
<keyword evidence="1" id="KW-0472">Membrane</keyword>
<dbReference type="EMBL" id="BFAA01001612">
    <property type="protein sequence ID" value="GCB68036.1"/>
    <property type="molecule type" value="Genomic_DNA"/>
</dbReference>
<comment type="caution">
    <text evidence="2">The sequence shown here is derived from an EMBL/GenBank/DDBJ whole genome shotgun (WGS) entry which is preliminary data.</text>
</comment>
<protein>
    <submittedName>
        <fullName evidence="2">Uncharacterized protein</fullName>
    </submittedName>
</protein>
<organism evidence="2 3">
    <name type="scientific">Scyliorhinus torazame</name>
    <name type="common">Cloudy catshark</name>
    <name type="synonym">Catulus torazame</name>
    <dbReference type="NCBI Taxonomy" id="75743"/>
    <lineage>
        <taxon>Eukaryota</taxon>
        <taxon>Metazoa</taxon>
        <taxon>Chordata</taxon>
        <taxon>Craniata</taxon>
        <taxon>Vertebrata</taxon>
        <taxon>Chondrichthyes</taxon>
        <taxon>Elasmobranchii</taxon>
        <taxon>Galeomorphii</taxon>
        <taxon>Galeoidea</taxon>
        <taxon>Carcharhiniformes</taxon>
        <taxon>Scyliorhinidae</taxon>
        <taxon>Scyliorhinus</taxon>
    </lineage>
</organism>
<dbReference type="AlphaFoldDB" id="A0A401P4L5"/>
<sequence>MRFVNAIPDRDVVVLLAQMVVICIQVTFVLFYSYLTNLVITHLWADSQLSTDLNGSGIEEELKILIVKLGFNCGDESESWK</sequence>
<dbReference type="Proteomes" id="UP000288216">
    <property type="component" value="Unassembled WGS sequence"/>
</dbReference>